<evidence type="ECO:0000313" key="4">
    <source>
        <dbReference type="EMBL" id="SCW43598.1"/>
    </source>
</evidence>
<dbReference type="PRINTS" id="PR01438">
    <property type="entry name" value="UNVRSLSTRESS"/>
</dbReference>
<feature type="domain" description="UspA" evidence="3">
    <location>
        <begin position="6"/>
        <end position="145"/>
    </location>
</feature>
<evidence type="ECO:0000259" key="3">
    <source>
        <dbReference type="Pfam" id="PF00582"/>
    </source>
</evidence>
<dbReference type="AlphaFoldDB" id="A0A1G4QGY0"/>
<dbReference type="InterPro" id="IPR014729">
    <property type="entry name" value="Rossmann-like_a/b/a_fold"/>
</dbReference>
<dbReference type="Gene3D" id="3.40.50.620">
    <property type="entry name" value="HUPs"/>
    <property type="match status" value="1"/>
</dbReference>
<proteinExistence type="inferred from homology"/>
<evidence type="ECO:0000313" key="5">
    <source>
        <dbReference type="Proteomes" id="UP000198601"/>
    </source>
</evidence>
<dbReference type="InterPro" id="IPR006015">
    <property type="entry name" value="Universal_stress_UspA"/>
</dbReference>
<evidence type="ECO:0000256" key="2">
    <source>
        <dbReference type="PIRNR" id="PIRNR006276"/>
    </source>
</evidence>
<dbReference type="Pfam" id="PF00582">
    <property type="entry name" value="Usp"/>
    <property type="match status" value="1"/>
</dbReference>
<reference evidence="5" key="1">
    <citation type="submission" date="2016-10" db="EMBL/GenBank/DDBJ databases">
        <authorList>
            <person name="Varghese N."/>
            <person name="Submissions S."/>
        </authorList>
    </citation>
    <scope>NUCLEOTIDE SEQUENCE [LARGE SCALE GENOMIC DNA]</scope>
    <source>
        <strain evidence="5">CGMCC 1.8946</strain>
    </source>
</reference>
<comment type="similarity">
    <text evidence="1 2">Belongs to the universal stress protein A family.</text>
</comment>
<dbReference type="InterPro" id="IPR006016">
    <property type="entry name" value="UspA"/>
</dbReference>
<dbReference type="PANTHER" id="PTHR46268">
    <property type="entry name" value="STRESS RESPONSE PROTEIN NHAX"/>
    <property type="match status" value="1"/>
</dbReference>
<comment type="subcellular location">
    <subcellularLocation>
        <location evidence="2">Cytoplasm</location>
    </subcellularLocation>
</comment>
<dbReference type="CDD" id="cd00293">
    <property type="entry name" value="USP-like"/>
    <property type="match status" value="1"/>
</dbReference>
<name>A0A1G4QGY0_9BACL</name>
<evidence type="ECO:0000256" key="1">
    <source>
        <dbReference type="ARBA" id="ARBA00008791"/>
    </source>
</evidence>
<dbReference type="SUPFAM" id="SSF52402">
    <property type="entry name" value="Adenine nucleotide alpha hydrolases-like"/>
    <property type="match status" value="1"/>
</dbReference>
<dbReference type="EMBL" id="FMTT01000007">
    <property type="protein sequence ID" value="SCW43598.1"/>
    <property type="molecule type" value="Genomic_DNA"/>
</dbReference>
<keyword evidence="5" id="KW-1185">Reference proteome</keyword>
<organism evidence="4 5">
    <name type="scientific">Paenibacillus tianmuensis</name>
    <dbReference type="NCBI Taxonomy" id="624147"/>
    <lineage>
        <taxon>Bacteria</taxon>
        <taxon>Bacillati</taxon>
        <taxon>Bacillota</taxon>
        <taxon>Bacilli</taxon>
        <taxon>Bacillales</taxon>
        <taxon>Paenibacillaceae</taxon>
        <taxon>Paenibacillus</taxon>
    </lineage>
</organism>
<dbReference type="PANTHER" id="PTHR46268:SF6">
    <property type="entry name" value="UNIVERSAL STRESS PROTEIN UP12"/>
    <property type="match status" value="1"/>
</dbReference>
<dbReference type="GO" id="GO:0005737">
    <property type="term" value="C:cytoplasm"/>
    <property type="evidence" value="ECO:0007669"/>
    <property type="project" value="UniProtKB-SubCell"/>
</dbReference>
<accession>A0A1G4QGY0</accession>
<dbReference type="STRING" id="624147.SAMN04487970_100710"/>
<dbReference type="PIRSF" id="PIRSF006276">
    <property type="entry name" value="UspA"/>
    <property type="match status" value="1"/>
</dbReference>
<gene>
    <name evidence="4" type="ORF">SAMN04487970_100710</name>
</gene>
<dbReference type="Proteomes" id="UP000198601">
    <property type="component" value="Unassembled WGS sequence"/>
</dbReference>
<sequence length="145" mass="15742">MVFMPYQNILAAFDGSALSVKALEKAIKFSQEHAARLEVIHVCHISVPVFGGPLYAAPFNEDKDYLLAAQGMMDEATRLTSQLPDVKVILKQGQPALAILEYAEESGCDLIIMGSRGLGGLREFVLGSVSHHVVQHSKVPVLIVK</sequence>
<keyword evidence="2" id="KW-0963">Cytoplasm</keyword>
<protein>
    <recommendedName>
        <fullName evidence="2">Universal stress protein</fullName>
    </recommendedName>
</protein>